<keyword evidence="2" id="KW-1185">Reference proteome</keyword>
<sequence length="104" mass="12206">MKFICNLESKEGLPLYTPFYYSPEEIKYFSPDSRFSDEEETEVLEEVTKEQLNMSPHTKRYKELKTKQKRWYEVAEVAANDWYDVAEVAANDWYEVAGGMSAGQ</sequence>
<reference evidence="1" key="2">
    <citation type="submission" date="2022-01" db="EMBL/GenBank/DDBJ databases">
        <authorList>
            <person name="Yamashiro T."/>
            <person name="Shiraishi A."/>
            <person name="Satake H."/>
            <person name="Nakayama K."/>
        </authorList>
    </citation>
    <scope>NUCLEOTIDE SEQUENCE</scope>
</reference>
<dbReference type="EMBL" id="BQNB010009299">
    <property type="protein sequence ID" value="GJS61567.1"/>
    <property type="molecule type" value="Genomic_DNA"/>
</dbReference>
<comment type="caution">
    <text evidence="1">The sequence shown here is derived from an EMBL/GenBank/DDBJ whole genome shotgun (WGS) entry which is preliminary data.</text>
</comment>
<gene>
    <name evidence="1" type="ORF">Tco_0656351</name>
</gene>
<name>A0ABQ4X8X6_9ASTR</name>
<organism evidence="1 2">
    <name type="scientific">Tanacetum coccineum</name>
    <dbReference type="NCBI Taxonomy" id="301880"/>
    <lineage>
        <taxon>Eukaryota</taxon>
        <taxon>Viridiplantae</taxon>
        <taxon>Streptophyta</taxon>
        <taxon>Embryophyta</taxon>
        <taxon>Tracheophyta</taxon>
        <taxon>Spermatophyta</taxon>
        <taxon>Magnoliopsida</taxon>
        <taxon>eudicotyledons</taxon>
        <taxon>Gunneridae</taxon>
        <taxon>Pentapetalae</taxon>
        <taxon>asterids</taxon>
        <taxon>campanulids</taxon>
        <taxon>Asterales</taxon>
        <taxon>Asteraceae</taxon>
        <taxon>Asteroideae</taxon>
        <taxon>Anthemideae</taxon>
        <taxon>Anthemidinae</taxon>
        <taxon>Tanacetum</taxon>
    </lineage>
</organism>
<evidence type="ECO:0000313" key="2">
    <source>
        <dbReference type="Proteomes" id="UP001151760"/>
    </source>
</evidence>
<dbReference type="Proteomes" id="UP001151760">
    <property type="component" value="Unassembled WGS sequence"/>
</dbReference>
<protein>
    <submittedName>
        <fullName evidence="1">Uncharacterized protein</fullName>
    </submittedName>
</protein>
<reference evidence="1" key="1">
    <citation type="journal article" date="2022" name="Int. J. Mol. Sci.">
        <title>Draft Genome of Tanacetum Coccineum: Genomic Comparison of Closely Related Tanacetum-Family Plants.</title>
        <authorList>
            <person name="Yamashiro T."/>
            <person name="Shiraishi A."/>
            <person name="Nakayama K."/>
            <person name="Satake H."/>
        </authorList>
    </citation>
    <scope>NUCLEOTIDE SEQUENCE</scope>
</reference>
<evidence type="ECO:0000313" key="1">
    <source>
        <dbReference type="EMBL" id="GJS61567.1"/>
    </source>
</evidence>
<accession>A0ABQ4X8X6</accession>
<proteinExistence type="predicted"/>